<evidence type="ECO:0008006" key="6">
    <source>
        <dbReference type="Google" id="ProtNLM"/>
    </source>
</evidence>
<keyword evidence="5" id="KW-1185">Reference proteome</keyword>
<dbReference type="Pfam" id="PF00379">
    <property type="entry name" value="Chitin_bind_4"/>
    <property type="match status" value="1"/>
</dbReference>
<keyword evidence="1" id="KW-0193">Cuticle</keyword>
<name>A0A8J5RES1_9HYME</name>
<keyword evidence="3" id="KW-0732">Signal</keyword>
<dbReference type="InterPro" id="IPR050468">
    <property type="entry name" value="Cuticle_Struct_Prot"/>
</dbReference>
<evidence type="ECO:0000313" key="5">
    <source>
        <dbReference type="Proteomes" id="UP000729913"/>
    </source>
</evidence>
<dbReference type="OrthoDB" id="6515429at2759"/>
<protein>
    <recommendedName>
        <fullName evidence="6">Cuticle protein 6</fullName>
    </recommendedName>
</protein>
<sequence>MFVYLIALCLVSGGLAKSPEVLLEYQDSLGQYSFGYSAPGSARSEVGAADGSTRGAFSYVDGSGVVQTAKYTADGENGFRIEASNLPVAPRPVEETPEVQAARLEHFRAYEEAKKNLIAAGSLMPDQSTAKSQDKIIEKENKKDEVKEEKKSEMEEKKESLMMAKLKENISEAKKEEPKIPVVTTSFVLPKSNLNLQNRIELGGSGSGAGAGDFYGSAHSMDQGDAKGNEKLQLKTIDASHVQFYRTPLVRYSSIGYPVYYNHLQYVPSYYYF</sequence>
<organism evidence="4 5">
    <name type="scientific">Cotesia typhae</name>
    <dbReference type="NCBI Taxonomy" id="2053667"/>
    <lineage>
        <taxon>Eukaryota</taxon>
        <taxon>Metazoa</taxon>
        <taxon>Ecdysozoa</taxon>
        <taxon>Arthropoda</taxon>
        <taxon>Hexapoda</taxon>
        <taxon>Insecta</taxon>
        <taxon>Pterygota</taxon>
        <taxon>Neoptera</taxon>
        <taxon>Endopterygota</taxon>
        <taxon>Hymenoptera</taxon>
        <taxon>Apocrita</taxon>
        <taxon>Ichneumonoidea</taxon>
        <taxon>Braconidae</taxon>
        <taxon>Microgastrinae</taxon>
        <taxon>Cotesia</taxon>
    </lineage>
</organism>
<dbReference type="GO" id="GO:0008010">
    <property type="term" value="F:structural constituent of chitin-based larval cuticle"/>
    <property type="evidence" value="ECO:0007669"/>
    <property type="project" value="TreeGrafter"/>
</dbReference>
<gene>
    <name evidence="4" type="ORF">G9C98_000515</name>
</gene>
<dbReference type="InterPro" id="IPR000618">
    <property type="entry name" value="Insect_cuticle"/>
</dbReference>
<feature type="chain" id="PRO_5035217921" description="Cuticle protein 6" evidence="3">
    <location>
        <begin position="17"/>
        <end position="273"/>
    </location>
</feature>
<dbReference type="PROSITE" id="PS51155">
    <property type="entry name" value="CHIT_BIND_RR_2"/>
    <property type="match status" value="1"/>
</dbReference>
<dbReference type="PANTHER" id="PTHR10380:SF196">
    <property type="entry name" value="CUTICULAR PROTEIN 72EA"/>
    <property type="match status" value="1"/>
</dbReference>
<dbReference type="EMBL" id="JAAOIC020000032">
    <property type="protein sequence ID" value="KAG8039786.1"/>
    <property type="molecule type" value="Genomic_DNA"/>
</dbReference>
<dbReference type="Proteomes" id="UP000729913">
    <property type="component" value="Unassembled WGS sequence"/>
</dbReference>
<feature type="signal peptide" evidence="3">
    <location>
        <begin position="1"/>
        <end position="16"/>
    </location>
</feature>
<dbReference type="PANTHER" id="PTHR10380">
    <property type="entry name" value="CUTICLE PROTEIN"/>
    <property type="match status" value="1"/>
</dbReference>
<evidence type="ECO:0000256" key="1">
    <source>
        <dbReference type="PROSITE-ProRule" id="PRU00497"/>
    </source>
</evidence>
<accession>A0A8J5RES1</accession>
<evidence type="ECO:0000313" key="4">
    <source>
        <dbReference type="EMBL" id="KAG8039786.1"/>
    </source>
</evidence>
<reference evidence="4" key="2">
    <citation type="submission" date="2021-04" db="EMBL/GenBank/DDBJ databases">
        <title>Genome-wide patterns of bracovirus chromosomal integration into multiple host tissues during parasitism.</title>
        <authorList>
            <person name="Chebbi M.A.C."/>
        </authorList>
    </citation>
    <scope>NUCLEOTIDE SEQUENCE</scope>
    <source>
        <tissue evidence="4">Whole body</tissue>
    </source>
</reference>
<comment type="caution">
    <text evidence="4">The sequence shown here is derived from an EMBL/GenBank/DDBJ whole genome shotgun (WGS) entry which is preliminary data.</text>
</comment>
<proteinExistence type="predicted"/>
<feature type="compositionally biased region" description="Basic and acidic residues" evidence="2">
    <location>
        <begin position="132"/>
        <end position="159"/>
    </location>
</feature>
<reference evidence="4" key="1">
    <citation type="submission" date="2020-03" db="EMBL/GenBank/DDBJ databases">
        <authorList>
            <person name="Chebbi M.A."/>
            <person name="Drezen J.M."/>
        </authorList>
    </citation>
    <scope>NUCLEOTIDE SEQUENCE</scope>
    <source>
        <tissue evidence="4">Whole body</tissue>
    </source>
</reference>
<evidence type="ECO:0000256" key="3">
    <source>
        <dbReference type="SAM" id="SignalP"/>
    </source>
</evidence>
<dbReference type="AlphaFoldDB" id="A0A8J5RES1"/>
<dbReference type="GO" id="GO:0062129">
    <property type="term" value="C:chitin-based extracellular matrix"/>
    <property type="evidence" value="ECO:0007669"/>
    <property type="project" value="TreeGrafter"/>
</dbReference>
<evidence type="ECO:0000256" key="2">
    <source>
        <dbReference type="SAM" id="MobiDB-lite"/>
    </source>
</evidence>
<feature type="region of interest" description="Disordered" evidence="2">
    <location>
        <begin position="124"/>
        <end position="159"/>
    </location>
</feature>